<name>G0EEH4_PYRF1</name>
<proteinExistence type="predicted"/>
<evidence type="ECO:0008006" key="3">
    <source>
        <dbReference type="Google" id="ProtNLM"/>
    </source>
</evidence>
<dbReference type="OrthoDB" id="185087at2157"/>
<gene>
    <name evidence="1" type="ordered locus">Pyrfu_0143</name>
</gene>
<evidence type="ECO:0000313" key="2">
    <source>
        <dbReference type="Proteomes" id="UP000001037"/>
    </source>
</evidence>
<dbReference type="SUPFAM" id="SSF53756">
    <property type="entry name" value="UDP-Glycosyltransferase/glycogen phosphorylase"/>
    <property type="match status" value="1"/>
</dbReference>
<keyword evidence="2" id="KW-1185">Reference proteome</keyword>
<protein>
    <recommendedName>
        <fullName evidence="3">DUF354 domain-containing protein</fullName>
    </recommendedName>
</protein>
<evidence type="ECO:0000313" key="1">
    <source>
        <dbReference type="EMBL" id="AEM38015.1"/>
    </source>
</evidence>
<dbReference type="HOGENOM" id="CLU_067068_0_0_2"/>
<accession>G0EEH4</accession>
<dbReference type="Proteomes" id="UP000001037">
    <property type="component" value="Chromosome"/>
</dbReference>
<dbReference type="InParanoid" id="G0EEH4"/>
<dbReference type="STRING" id="694429.Pyrfu_0143"/>
<dbReference type="RefSeq" id="WP_014025692.1">
    <property type="nucleotide sequence ID" value="NC_015931.1"/>
</dbReference>
<reference evidence="1 2" key="1">
    <citation type="journal article" date="2011" name="Stand. Genomic Sci.">
        <title>Complete genome sequence of the hyperthermophilic chemolithoautotroph Pyrolobus fumarii type strain (1A).</title>
        <authorList>
            <person name="Anderson I."/>
            <person name="Goker M."/>
            <person name="Nolan M."/>
            <person name="Lucas S."/>
            <person name="Hammon N."/>
            <person name="Deshpande S."/>
            <person name="Cheng J.F."/>
            <person name="Tapia R."/>
            <person name="Han C."/>
            <person name="Goodwin L."/>
            <person name="Pitluck S."/>
            <person name="Huntemann M."/>
            <person name="Liolios K."/>
            <person name="Ivanova N."/>
            <person name="Pagani I."/>
            <person name="Mavromatis K."/>
            <person name="Ovchinikova G."/>
            <person name="Pati A."/>
            <person name="Chen A."/>
            <person name="Palaniappan K."/>
            <person name="Land M."/>
            <person name="Hauser L."/>
            <person name="Brambilla E.M."/>
            <person name="Huber H."/>
            <person name="Yasawong M."/>
            <person name="Rohde M."/>
            <person name="Spring S."/>
            <person name="Abt B."/>
            <person name="Sikorski J."/>
            <person name="Wirth R."/>
            <person name="Detter J.C."/>
            <person name="Woyke T."/>
            <person name="Bristow J."/>
            <person name="Eisen J.A."/>
            <person name="Markowitz V."/>
            <person name="Hugenholtz P."/>
            <person name="Kyrpides N.C."/>
            <person name="Klenk H.P."/>
            <person name="Lapidus A."/>
        </authorList>
    </citation>
    <scope>NUCLEOTIDE SEQUENCE [LARGE SCALE GENOMIC DNA]</scope>
    <source>
        <strain evidence="2">DSM 11204 / 1A</strain>
    </source>
</reference>
<dbReference type="PANTHER" id="PTHR39662">
    <property type="entry name" value="DUF354 DOMAIN-CONTAINING PROTEIN-RELATED"/>
    <property type="match status" value="1"/>
</dbReference>
<dbReference type="KEGG" id="pfm:Pyrfu_0143"/>
<dbReference type="PIRSF" id="PIRSF005357">
    <property type="entry name" value="UCP005357"/>
    <property type="match status" value="1"/>
</dbReference>
<dbReference type="eggNOG" id="arCOG01395">
    <property type="taxonomic scope" value="Archaea"/>
</dbReference>
<dbReference type="GeneID" id="11139778"/>
<dbReference type="Pfam" id="PF04007">
    <property type="entry name" value="DUF354"/>
    <property type="match status" value="1"/>
</dbReference>
<dbReference type="AlphaFoldDB" id="G0EEH4"/>
<dbReference type="EMBL" id="CP002838">
    <property type="protein sequence ID" value="AEM38015.1"/>
    <property type="molecule type" value="Genomic_DNA"/>
</dbReference>
<sequence>MRIWIDALTPKQARLAAALYTRLVKEGYEVLVTARSYDFTESVLRRHGVNYVSVGRHGGESLKGKLEADIERMAALLRIIDEYKPDVLVSYPSPSATRVAFGLSIPIIVFSDSPHSVPPHRLTIPLADVLIHSALVPRHHFEWYVLTRFTRVVSFYGIEEWEWIRGYRCNEGLLEDMGLEPNKYIVLRVPERKAVYYQGRSIPNVNEIVDAIVKNGYQVVIFPRYEDDLQHLRHMVERYPKMVKIVWGEAVETLDLYCHAAGVVTGGATMAREAALMCKPAISLYPTHINQVLEKMGFPIRNIESVDKPDDIVTILEESRGLCPAEMLSRFEVPSDVLIRVLESI</sequence>
<dbReference type="PANTHER" id="PTHR39662:SF1">
    <property type="entry name" value="DUF354 DOMAIN-CONTAINING PROTEIN"/>
    <property type="match status" value="1"/>
</dbReference>
<dbReference type="InterPro" id="IPR007152">
    <property type="entry name" value="DUF354"/>
</dbReference>
<organism evidence="1 2">
    <name type="scientific">Pyrolobus fumarii (strain DSM 11204 / 1A)</name>
    <dbReference type="NCBI Taxonomy" id="694429"/>
    <lineage>
        <taxon>Archaea</taxon>
        <taxon>Thermoproteota</taxon>
        <taxon>Thermoprotei</taxon>
        <taxon>Desulfurococcales</taxon>
        <taxon>Pyrodictiaceae</taxon>
        <taxon>Pyrolobus</taxon>
    </lineage>
</organism>